<comment type="caution">
    <text evidence="3">The sequence shown here is derived from an EMBL/GenBank/DDBJ whole genome shotgun (WGS) entry which is preliminary data.</text>
</comment>
<name>A0AAV7KGR0_9METZ</name>
<keyword evidence="2" id="KW-0472">Membrane</keyword>
<evidence type="ECO:0000256" key="2">
    <source>
        <dbReference type="SAM" id="Phobius"/>
    </source>
</evidence>
<evidence type="ECO:0000256" key="1">
    <source>
        <dbReference type="SAM" id="MobiDB-lite"/>
    </source>
</evidence>
<evidence type="ECO:0000313" key="3">
    <source>
        <dbReference type="EMBL" id="KAI6660477.1"/>
    </source>
</evidence>
<feature type="region of interest" description="Disordered" evidence="1">
    <location>
        <begin position="45"/>
        <end position="69"/>
    </location>
</feature>
<reference evidence="3 4" key="1">
    <citation type="journal article" date="2023" name="BMC Biol.">
        <title>The compact genome of the sponge Oopsacas minuta (Hexactinellida) is lacking key metazoan core genes.</title>
        <authorList>
            <person name="Santini S."/>
            <person name="Schenkelaars Q."/>
            <person name="Jourda C."/>
            <person name="Duchesne M."/>
            <person name="Belahbib H."/>
            <person name="Rocher C."/>
            <person name="Selva M."/>
            <person name="Riesgo A."/>
            <person name="Vervoort M."/>
            <person name="Leys S.P."/>
            <person name="Kodjabachian L."/>
            <person name="Le Bivic A."/>
            <person name="Borchiellini C."/>
            <person name="Claverie J.M."/>
            <person name="Renard E."/>
        </authorList>
    </citation>
    <scope>NUCLEOTIDE SEQUENCE [LARGE SCALE GENOMIC DNA]</scope>
    <source>
        <strain evidence="3">SPO-2</strain>
    </source>
</reference>
<keyword evidence="4" id="KW-1185">Reference proteome</keyword>
<evidence type="ECO:0000313" key="4">
    <source>
        <dbReference type="Proteomes" id="UP001165289"/>
    </source>
</evidence>
<feature type="transmembrane region" description="Helical" evidence="2">
    <location>
        <begin position="173"/>
        <end position="200"/>
    </location>
</feature>
<feature type="transmembrane region" description="Helical" evidence="2">
    <location>
        <begin position="301"/>
        <end position="320"/>
    </location>
</feature>
<dbReference type="EMBL" id="JAKMXF010000033">
    <property type="protein sequence ID" value="KAI6660477.1"/>
    <property type="molecule type" value="Genomic_DNA"/>
</dbReference>
<gene>
    <name evidence="3" type="ORF">LOD99_14062</name>
</gene>
<feature type="compositionally biased region" description="Basic and acidic residues" evidence="1">
    <location>
        <begin position="45"/>
        <end position="60"/>
    </location>
</feature>
<keyword evidence="2" id="KW-0812">Transmembrane</keyword>
<protein>
    <submittedName>
        <fullName evidence="3">Uncharacterized protein</fullName>
    </submittedName>
</protein>
<feature type="transmembrane region" description="Helical" evidence="2">
    <location>
        <begin position="254"/>
        <end position="281"/>
    </location>
</feature>
<accession>A0AAV7KGR0</accession>
<keyword evidence="2" id="KW-1133">Transmembrane helix</keyword>
<proteinExistence type="predicted"/>
<sequence>MAINREIFPPAYDEVIGDVATESTSIALQPISPYVHGAIRFSRLKEDQEPPSAKELEAKGPVKRTGPEYDPGDDIIAPVGVTPRNLEQRGKREFVIRLSCPSCDCSELVPSSGNFTCCTPGLGCLKKLKYLDNAKEVKFFPNYYWSKISDRHFRYFFRKNDNVNENFARYMNLCFFTVFLAITTIMFVITPWIAIIPAILLPCDQNSAIKPLLGTFGAVVLGESFMRSFCYILHKIDRPHRVFKEIESPNIFGLLMIGLFIAITLNTTDLIPCEYSTVILIPPVNYTLSTCCDPTLMSVSYAVPISWVVFHMLVMVLTFFKCVMNF</sequence>
<dbReference type="Proteomes" id="UP001165289">
    <property type="component" value="Unassembled WGS sequence"/>
</dbReference>
<dbReference type="AlphaFoldDB" id="A0AAV7KGR0"/>
<feature type="transmembrane region" description="Helical" evidence="2">
    <location>
        <begin position="212"/>
        <end position="233"/>
    </location>
</feature>
<organism evidence="3 4">
    <name type="scientific">Oopsacas minuta</name>
    <dbReference type="NCBI Taxonomy" id="111878"/>
    <lineage>
        <taxon>Eukaryota</taxon>
        <taxon>Metazoa</taxon>
        <taxon>Porifera</taxon>
        <taxon>Hexactinellida</taxon>
        <taxon>Hexasterophora</taxon>
        <taxon>Lyssacinosida</taxon>
        <taxon>Leucopsacidae</taxon>
        <taxon>Oopsacas</taxon>
    </lineage>
</organism>